<proteinExistence type="predicted"/>
<evidence type="ECO:0000313" key="1">
    <source>
        <dbReference type="EMBL" id="DAE26227.1"/>
    </source>
</evidence>
<name>A0A8S5R538_9CAUD</name>
<protein>
    <submittedName>
        <fullName evidence="1">Uncharacterized protein</fullName>
    </submittedName>
</protein>
<dbReference type="EMBL" id="BK015811">
    <property type="protein sequence ID" value="DAE26227.1"/>
    <property type="molecule type" value="Genomic_DNA"/>
</dbReference>
<organism evidence="1">
    <name type="scientific">Siphoviridae sp. ctcMb1</name>
    <dbReference type="NCBI Taxonomy" id="2827276"/>
    <lineage>
        <taxon>Viruses</taxon>
        <taxon>Duplodnaviria</taxon>
        <taxon>Heunggongvirae</taxon>
        <taxon>Uroviricota</taxon>
        <taxon>Caudoviricetes</taxon>
    </lineage>
</organism>
<sequence>MAVLALPLALTHHAVSLVWNWQVQKFGHENHLPNLPKRAKDSIARLGRCSQQF</sequence>
<reference evidence="1" key="1">
    <citation type="journal article" date="2021" name="Proc. Natl. Acad. Sci. U.S.A.">
        <title>A Catalog of Tens of Thousands of Viruses from Human Metagenomes Reveals Hidden Associations with Chronic Diseases.</title>
        <authorList>
            <person name="Tisza M.J."/>
            <person name="Buck C.B."/>
        </authorList>
    </citation>
    <scope>NUCLEOTIDE SEQUENCE</scope>
    <source>
        <strain evidence="1">CtcMb1</strain>
    </source>
</reference>
<accession>A0A8S5R538</accession>